<feature type="active site" description="Proton acceptor" evidence="2">
    <location>
        <position position="707"/>
    </location>
</feature>
<feature type="active site" description="Nucleophile" evidence="2">
    <location>
        <position position="553"/>
    </location>
</feature>
<protein>
    <recommendedName>
        <fullName evidence="3">Patatin</fullName>
        <ecNumber evidence="3">3.1.1.-</ecNumber>
    </recommendedName>
</protein>
<dbReference type="Gene3D" id="3.40.1090.10">
    <property type="entry name" value="Cytosolic phospholipase A2 catalytic domain"/>
    <property type="match status" value="1"/>
</dbReference>
<keyword evidence="2 3" id="KW-0378">Hydrolase</keyword>
<evidence type="ECO:0000256" key="4">
    <source>
        <dbReference type="SAM" id="MobiDB-lite"/>
    </source>
</evidence>
<dbReference type="Pfam" id="PF18144">
    <property type="entry name" value="SMODS"/>
    <property type="match status" value="1"/>
</dbReference>
<dbReference type="Pfam" id="PF01734">
    <property type="entry name" value="Patatin"/>
    <property type="match status" value="1"/>
</dbReference>
<keyword evidence="2 3" id="KW-0442">Lipid degradation</keyword>
<feature type="region of interest" description="Disordered" evidence="4">
    <location>
        <begin position="494"/>
        <end position="513"/>
    </location>
</feature>
<proteinExistence type="inferred from homology"/>
<dbReference type="GO" id="GO:0016787">
    <property type="term" value="F:hydrolase activity"/>
    <property type="evidence" value="ECO:0007669"/>
    <property type="project" value="UniProtKB-UniRule"/>
</dbReference>
<feature type="short sequence motif" description="DGA/G" evidence="2">
    <location>
        <begin position="707"/>
        <end position="709"/>
    </location>
</feature>
<reference evidence="6" key="1">
    <citation type="submission" date="2020-12" db="EMBL/GenBank/DDBJ databases">
        <authorList>
            <person name="Iha C."/>
        </authorList>
    </citation>
    <scope>NUCLEOTIDE SEQUENCE</scope>
</reference>
<dbReference type="GO" id="GO:0016779">
    <property type="term" value="F:nucleotidyltransferase activity"/>
    <property type="evidence" value="ECO:0007669"/>
    <property type="project" value="InterPro"/>
</dbReference>
<evidence type="ECO:0000313" key="6">
    <source>
        <dbReference type="EMBL" id="CAD7694859.1"/>
    </source>
</evidence>
<dbReference type="AlphaFoldDB" id="A0A8S1IK72"/>
<evidence type="ECO:0000256" key="2">
    <source>
        <dbReference type="PROSITE-ProRule" id="PRU01161"/>
    </source>
</evidence>
<dbReference type="EMBL" id="CAJHUC010000279">
    <property type="protein sequence ID" value="CAD7694859.1"/>
    <property type="molecule type" value="Genomic_DNA"/>
</dbReference>
<sequence length="860" mass="96352">MPRTIEASANVELDQVLELLCEALQPTPSLWRDAEQKYTAAGNWLGAPETELFVLSPEIKYQGSTLLGTVVRPWQREEFDIDLLCILATNRYRYADPMVVYNLVANRLAQHGTYRKLMRRKERCIELNYAGQFHLDIVPAIPHDLDANKLLIPDREQRRWLFTDPFGYADWFYGRTPVTKSASVEQYRARADVEPLPPARRAGEITPLQRTVQLIKRRRDLFFEGNGDGPKSIALTTLTAKHYNGEPLCTDALLNVLARIQREIDTTDGILVVPNPVDPTENLGRHWTPRSYGRFRRFVSQFCQEMEVLVHVRGWDRIAEALEAMFGDRARPAVEKYAARLEAKRRARGLGFQSGPVILAPSAAASTHTFRRRVFGLGEQAARIRLICPDFKYVVRRGELVGTATMQPTPNSLRYLFEVRYRVGSSPKVIILDPPLRARDDQSKIPHTYGPDEPCVFRPGTDWSDEQVIATTVIPWLATWLFFYEVWHATGEWHGGGEHPESGDDELPDASQPVQDLDGGGIRGAFTAAALAEIEARLDRPAGDYFDLVAGTSTGGLIAAAVATGIPAARIVEFYRQQGPAVFTARGNCKPPTLMSKLTYPIARLVSRRAVGLRFDDLLQTKYNATMLRKAVESVFGDQLVGEVTKCRLLVPAVDVTIGRTVVYKTPHLPGLTRDRHFKLAEILMATTAAPTYFPHATVNQSGAVVDGGLWANNPSLVAYTEAIKIRECADREFDPHFEPQDIQVLSIGTGEPRYSLAPPDDRAGIGWWGPRVFNVASISQSQGTSFQLQYLLGERYRRLNFDLPDDTWSLDSIDHIASLLHKGKIAAHDCLTDVLGQFFSSYAPDYVPFDDCTESLDDR</sequence>
<evidence type="ECO:0000259" key="5">
    <source>
        <dbReference type="PROSITE" id="PS51635"/>
    </source>
</evidence>
<keyword evidence="7" id="KW-1185">Reference proteome</keyword>
<keyword evidence="1 2" id="KW-0443">Lipid metabolism</keyword>
<name>A0A8S1IK72_9CHLO</name>
<dbReference type="InterPro" id="IPR002641">
    <property type="entry name" value="PNPLA_dom"/>
</dbReference>
<organism evidence="6 7">
    <name type="scientific">Ostreobium quekettii</name>
    <dbReference type="NCBI Taxonomy" id="121088"/>
    <lineage>
        <taxon>Eukaryota</taxon>
        <taxon>Viridiplantae</taxon>
        <taxon>Chlorophyta</taxon>
        <taxon>core chlorophytes</taxon>
        <taxon>Ulvophyceae</taxon>
        <taxon>TCBD clade</taxon>
        <taxon>Bryopsidales</taxon>
        <taxon>Ostreobineae</taxon>
        <taxon>Ostreobiaceae</taxon>
        <taxon>Ostreobium</taxon>
    </lineage>
</organism>
<dbReference type="OrthoDB" id="1658288at2759"/>
<feature type="domain" description="PNPLA" evidence="5">
    <location>
        <begin position="515"/>
        <end position="720"/>
    </location>
</feature>
<dbReference type="InterPro" id="IPR058588">
    <property type="entry name" value="E2-CBASS"/>
</dbReference>
<dbReference type="NCBIfam" id="NF041079">
    <property type="entry name" value="CBASS_lipase"/>
    <property type="match status" value="1"/>
</dbReference>
<evidence type="ECO:0000256" key="1">
    <source>
        <dbReference type="ARBA" id="ARBA00023098"/>
    </source>
</evidence>
<dbReference type="InterPro" id="IPR006116">
    <property type="entry name" value="NT_2-5OAS_ClassI-CCAase"/>
</dbReference>
<dbReference type="InterPro" id="IPR047156">
    <property type="entry name" value="Teg/CotR/CapV-like"/>
</dbReference>
<comment type="function">
    <text evidence="3">Lipolytic acyl hydrolase (LAH).</text>
</comment>
<accession>A0A8S1IK72</accession>
<dbReference type="PANTHER" id="PTHR24138">
    <property type="entry name" value="INTRACELLLAR PHOSPHOLIPASE A FAMILY"/>
    <property type="match status" value="1"/>
</dbReference>
<dbReference type="CDD" id="cd07199">
    <property type="entry name" value="Pat17_PNPLA8_PNPLA9_like"/>
    <property type="match status" value="1"/>
</dbReference>
<dbReference type="CDD" id="cd05400">
    <property type="entry name" value="NT_2-5OAS_ClassI-CCAase"/>
    <property type="match status" value="1"/>
</dbReference>
<dbReference type="InterPro" id="IPR016035">
    <property type="entry name" value="Acyl_Trfase/lysoPLipase"/>
</dbReference>
<gene>
    <name evidence="6" type="ORF">OSTQU699_LOCUS220</name>
</gene>
<dbReference type="EC" id="3.1.1.-" evidence="3"/>
<comment type="domain">
    <text evidence="3">The nitrogen atoms of the two glycine residues in the GGXR motif define the oxyanion hole, and stabilize the oxyanion that forms during the nucleophilic attack by the catalytic serine during substrate cleavage.</text>
</comment>
<feature type="short sequence motif" description="GXGXXG" evidence="2">
    <location>
        <begin position="519"/>
        <end position="524"/>
    </location>
</feature>
<dbReference type="Pfam" id="PF26395">
    <property type="entry name" value="E2-CBASS"/>
    <property type="match status" value="1"/>
</dbReference>
<dbReference type="SUPFAM" id="SSF52151">
    <property type="entry name" value="FabD/lysophospholipase-like"/>
    <property type="match status" value="1"/>
</dbReference>
<feature type="short sequence motif" description="GXSXG" evidence="2">
    <location>
        <begin position="551"/>
        <end position="555"/>
    </location>
</feature>
<dbReference type="PROSITE" id="PS51635">
    <property type="entry name" value="PNPLA"/>
    <property type="match status" value="1"/>
</dbReference>
<evidence type="ECO:0000313" key="7">
    <source>
        <dbReference type="Proteomes" id="UP000708148"/>
    </source>
</evidence>
<dbReference type="GO" id="GO:0016042">
    <property type="term" value="P:lipid catabolic process"/>
    <property type="evidence" value="ECO:0007669"/>
    <property type="project" value="UniProtKB-UniRule"/>
</dbReference>
<dbReference type="Proteomes" id="UP000708148">
    <property type="component" value="Unassembled WGS sequence"/>
</dbReference>
<comment type="similarity">
    <text evidence="3">Belongs to the patatin family.</text>
</comment>
<comment type="caution">
    <text evidence="6">The sequence shown here is derived from an EMBL/GenBank/DDBJ whole genome shotgun (WGS) entry which is preliminary data.</text>
</comment>
<dbReference type="PANTHER" id="PTHR24138:SF12">
    <property type="entry name" value="PATATIN FAMILY PROTEIN"/>
    <property type="match status" value="1"/>
</dbReference>
<evidence type="ECO:0000256" key="3">
    <source>
        <dbReference type="RuleBase" id="RU361262"/>
    </source>
</evidence>